<organism evidence="1 2">
    <name type="scientific">Chryseobacterium taeanense</name>
    <dbReference type="NCBI Taxonomy" id="311334"/>
    <lineage>
        <taxon>Bacteria</taxon>
        <taxon>Pseudomonadati</taxon>
        <taxon>Bacteroidota</taxon>
        <taxon>Flavobacteriia</taxon>
        <taxon>Flavobacteriales</taxon>
        <taxon>Weeksellaceae</taxon>
        <taxon>Chryseobacterium group</taxon>
        <taxon>Chryseobacterium</taxon>
    </lineage>
</organism>
<evidence type="ECO:0008006" key="3">
    <source>
        <dbReference type="Google" id="ProtNLM"/>
    </source>
</evidence>
<evidence type="ECO:0000313" key="2">
    <source>
        <dbReference type="Proteomes" id="UP000198869"/>
    </source>
</evidence>
<reference evidence="2" key="1">
    <citation type="submission" date="2016-10" db="EMBL/GenBank/DDBJ databases">
        <authorList>
            <person name="Varghese N."/>
            <person name="Submissions S."/>
        </authorList>
    </citation>
    <scope>NUCLEOTIDE SEQUENCE [LARGE SCALE GENOMIC DNA]</scope>
    <source>
        <strain evidence="2">DSM 17071</strain>
    </source>
</reference>
<dbReference type="SUPFAM" id="SSF158682">
    <property type="entry name" value="TerB-like"/>
    <property type="match status" value="1"/>
</dbReference>
<dbReference type="Proteomes" id="UP000198869">
    <property type="component" value="Unassembled WGS sequence"/>
</dbReference>
<dbReference type="OrthoDB" id="668709at2"/>
<dbReference type="RefSeq" id="WP_089859092.1">
    <property type="nucleotide sequence ID" value="NZ_FNDW01000008.1"/>
</dbReference>
<dbReference type="STRING" id="311334.SAMN05421846_10892"/>
<sequence>MDNNQITENLKAHFLRLYQMAICDDDFSALELKMLYRCAEERGISSKNLDEILLNPINLKSIVPKTIEEKVDYLYDLTVMIWADGVVSPNEYSAMQKYVLMFGFLEENVTAIVDYLIEAVKIGKNKHEILYELKN</sequence>
<dbReference type="EMBL" id="FNDW01000008">
    <property type="protein sequence ID" value="SDI47751.1"/>
    <property type="molecule type" value="Genomic_DNA"/>
</dbReference>
<proteinExistence type="predicted"/>
<keyword evidence="2" id="KW-1185">Reference proteome</keyword>
<gene>
    <name evidence="1" type="ORF">SAMN05421846_10892</name>
</gene>
<dbReference type="Gene3D" id="1.10.3680.10">
    <property type="entry name" value="TerB-like"/>
    <property type="match status" value="1"/>
</dbReference>
<name>A0A1G8KWG5_9FLAO</name>
<dbReference type="AlphaFoldDB" id="A0A1G8KWG5"/>
<dbReference type="InterPro" id="IPR029024">
    <property type="entry name" value="TerB-like"/>
</dbReference>
<evidence type="ECO:0000313" key="1">
    <source>
        <dbReference type="EMBL" id="SDI47751.1"/>
    </source>
</evidence>
<protein>
    <recommendedName>
        <fullName evidence="3">Tellurite resistance protein TerB</fullName>
    </recommendedName>
</protein>
<accession>A0A1G8KWG5</accession>